<sequence>MITATTTKKRSTFTEYHRSPTIRPATTRVFADDPFLARFGHKLPAGLRQEARGMQWRTFTATYAPTADLRLQFTSITRLPGSHQRYTATLTHTTTSGRTVTETEIIASGPISAATHLLADAGRRVEILSFHQFDIFESTVTFIYAGDNNRKHWVMGFGGSREQSAAAALSNAAYLLHG</sequence>
<dbReference type="Proteomes" id="UP000035199">
    <property type="component" value="Chromosome"/>
</dbReference>
<protein>
    <recommendedName>
        <fullName evidence="4">Acetyl-CoA acetyltransferase</fullName>
    </recommendedName>
</protein>
<keyword evidence="3" id="KW-1185">Reference proteome</keyword>
<dbReference type="RefSeq" id="WP_236690124.1">
    <property type="nucleotide sequence ID" value="NZ_CP011542.1"/>
</dbReference>
<dbReference type="KEGG" id="cmv:CMUST_13485"/>
<evidence type="ECO:0000256" key="1">
    <source>
        <dbReference type="ARBA" id="ARBA00022679"/>
    </source>
</evidence>
<evidence type="ECO:0008006" key="4">
    <source>
        <dbReference type="Google" id="ProtNLM"/>
    </source>
</evidence>
<dbReference type="SUPFAM" id="SSF110921">
    <property type="entry name" value="2-isopropylmalate synthase LeuA, allosteric (dimerisation) domain"/>
    <property type="match status" value="1"/>
</dbReference>
<accession>A0A0G3H0Q1</accession>
<dbReference type="GO" id="GO:0016740">
    <property type="term" value="F:transferase activity"/>
    <property type="evidence" value="ECO:0007669"/>
    <property type="project" value="UniProtKB-KW"/>
</dbReference>
<dbReference type="InterPro" id="IPR036230">
    <property type="entry name" value="LeuA_allosteric_dom_sf"/>
</dbReference>
<evidence type="ECO:0000313" key="2">
    <source>
        <dbReference type="EMBL" id="AKK06991.1"/>
    </source>
</evidence>
<dbReference type="Gene3D" id="3.30.160.270">
    <property type="match status" value="1"/>
</dbReference>
<keyword evidence="1" id="KW-0808">Transferase</keyword>
<proteinExistence type="predicted"/>
<dbReference type="EMBL" id="CP011542">
    <property type="protein sequence ID" value="AKK06991.1"/>
    <property type="molecule type" value="Genomic_DNA"/>
</dbReference>
<evidence type="ECO:0000313" key="3">
    <source>
        <dbReference type="Proteomes" id="UP000035199"/>
    </source>
</evidence>
<organism evidence="2 3">
    <name type="scientific">Corynebacterium mustelae</name>
    <dbReference type="NCBI Taxonomy" id="571915"/>
    <lineage>
        <taxon>Bacteria</taxon>
        <taxon>Bacillati</taxon>
        <taxon>Actinomycetota</taxon>
        <taxon>Actinomycetes</taxon>
        <taxon>Mycobacteriales</taxon>
        <taxon>Corynebacteriaceae</taxon>
        <taxon>Corynebacterium</taxon>
    </lineage>
</organism>
<dbReference type="PATRIC" id="fig|571915.4.peg.2893"/>
<reference evidence="2 3" key="1">
    <citation type="journal article" date="2015" name="Genome Announc.">
        <title>Complete Genome Sequence of the Type Strain Corynebacterium mustelae DSM 45274, Isolated from Various Tissues of a Male Ferret with Lethal Sepsis.</title>
        <authorList>
            <person name="Ruckert C."/>
            <person name="Eimer J."/>
            <person name="Winkler A."/>
            <person name="Tauch A."/>
        </authorList>
    </citation>
    <scope>NUCLEOTIDE SEQUENCE [LARGE SCALE GENOMIC DNA]</scope>
    <source>
        <strain evidence="2 3">DSM 45274</strain>
    </source>
</reference>
<dbReference type="AlphaFoldDB" id="A0A0G3H0Q1"/>
<reference evidence="3" key="2">
    <citation type="submission" date="2015-05" db="EMBL/GenBank/DDBJ databases">
        <title>Complete genome sequence of Corynebacterium mustelae DSM 45274, isolated from various tissues of a male ferret with lethal sepsis.</title>
        <authorList>
            <person name="Ruckert C."/>
            <person name="Albersmeier A."/>
            <person name="Winkler A."/>
            <person name="Tauch A."/>
        </authorList>
    </citation>
    <scope>NUCLEOTIDE SEQUENCE [LARGE SCALE GENOMIC DNA]</scope>
    <source>
        <strain evidence="3">DSM 45274</strain>
    </source>
</reference>
<dbReference type="STRING" id="571915.CMUST_13485"/>
<name>A0A0G3H0Q1_9CORY</name>
<gene>
    <name evidence="2" type="ORF">CMUST_13485</name>
</gene>